<gene>
    <name evidence="1" type="ORF">NE237_013776</name>
</gene>
<sequence>MERLSLHSSIWKEESRVAKASQGHGRSPHLIYGSKTQAMQLKASFYEDSVSIWKPAQFQAKVNSWKKLNNGSCLALLFVKHQPVSEKTQFIDCGTCLCCMHGIQEEFCELKDMDMVCLWISFKSNGSFS</sequence>
<keyword evidence="2" id="KW-1185">Reference proteome</keyword>
<organism evidence="1 2">
    <name type="scientific">Protea cynaroides</name>
    <dbReference type="NCBI Taxonomy" id="273540"/>
    <lineage>
        <taxon>Eukaryota</taxon>
        <taxon>Viridiplantae</taxon>
        <taxon>Streptophyta</taxon>
        <taxon>Embryophyta</taxon>
        <taxon>Tracheophyta</taxon>
        <taxon>Spermatophyta</taxon>
        <taxon>Magnoliopsida</taxon>
        <taxon>Proteales</taxon>
        <taxon>Proteaceae</taxon>
        <taxon>Protea</taxon>
    </lineage>
</organism>
<proteinExistence type="predicted"/>
<dbReference type="EMBL" id="JAMYWD010000011">
    <property type="protein sequence ID" value="KAJ4956993.1"/>
    <property type="molecule type" value="Genomic_DNA"/>
</dbReference>
<evidence type="ECO:0000313" key="2">
    <source>
        <dbReference type="Proteomes" id="UP001141806"/>
    </source>
</evidence>
<evidence type="ECO:0000313" key="1">
    <source>
        <dbReference type="EMBL" id="KAJ4956993.1"/>
    </source>
</evidence>
<protein>
    <submittedName>
        <fullName evidence="1">Uncharacterized protein</fullName>
    </submittedName>
</protein>
<dbReference type="Proteomes" id="UP001141806">
    <property type="component" value="Unassembled WGS sequence"/>
</dbReference>
<reference evidence="1" key="1">
    <citation type="journal article" date="2023" name="Plant J.">
        <title>The genome of the king protea, Protea cynaroides.</title>
        <authorList>
            <person name="Chang J."/>
            <person name="Duong T.A."/>
            <person name="Schoeman C."/>
            <person name="Ma X."/>
            <person name="Roodt D."/>
            <person name="Barker N."/>
            <person name="Li Z."/>
            <person name="Van de Peer Y."/>
            <person name="Mizrachi E."/>
        </authorList>
    </citation>
    <scope>NUCLEOTIDE SEQUENCE</scope>
    <source>
        <tissue evidence="1">Young leaves</tissue>
    </source>
</reference>
<comment type="caution">
    <text evidence="1">The sequence shown here is derived from an EMBL/GenBank/DDBJ whole genome shotgun (WGS) entry which is preliminary data.</text>
</comment>
<dbReference type="AlphaFoldDB" id="A0A9Q0H2C3"/>
<name>A0A9Q0H2C3_9MAGN</name>
<accession>A0A9Q0H2C3</accession>